<organism evidence="1">
    <name type="scientific">Salvia splendens</name>
    <name type="common">Scarlet sage</name>
    <dbReference type="NCBI Taxonomy" id="180675"/>
    <lineage>
        <taxon>Eukaryota</taxon>
        <taxon>Viridiplantae</taxon>
        <taxon>Streptophyta</taxon>
        <taxon>Embryophyta</taxon>
        <taxon>Tracheophyta</taxon>
        <taxon>Spermatophyta</taxon>
        <taxon>Magnoliopsida</taxon>
        <taxon>eudicotyledons</taxon>
        <taxon>Gunneridae</taxon>
        <taxon>Pentapetalae</taxon>
        <taxon>asterids</taxon>
        <taxon>lamiids</taxon>
        <taxon>Lamiales</taxon>
        <taxon>Lamiaceae</taxon>
        <taxon>Nepetoideae</taxon>
        <taxon>Mentheae</taxon>
        <taxon>Salviinae</taxon>
        <taxon>Salvia</taxon>
        <taxon>Salvia subgen. Calosphace</taxon>
        <taxon>core Calosphace</taxon>
    </lineage>
</organism>
<name>A0A8X9A881_SALSN</name>
<reference evidence="1" key="2">
    <citation type="submission" date="2020-08" db="EMBL/GenBank/DDBJ databases">
        <title>Plant Genome Project.</title>
        <authorList>
            <person name="Zhang R.-G."/>
        </authorList>
    </citation>
    <scope>NUCLEOTIDE SEQUENCE</scope>
    <source>
        <strain evidence="1">Huo1</strain>
        <tissue evidence="1">Leaf</tissue>
    </source>
</reference>
<sequence length="295" mass="31791">MEGISATVYKGIRRYWRRKGYQRIDSAGRNTKPRVVELGGGGSAPPRRRPWRIKLAPPRLKLKLRFSPKKLLLGLRDAYMGMMMRIASTRMIGSGFSGDGVSGFGMRPAKEYDRRMVVEIYKSIVVAQGQLVPRDAAWIRSEITCPRSAALLDEGHRAPPSIGLGVAMVPCVYLFPPSPFHSSNPDPNLALSPVSANPAVEPAVGAIPLILVGYGVCTRELIVAVPSSLANPLQHLTPSPFSTAILTLGTVLQVKLKQTWLAGVHGAAAAFPPSSGLAEALAAECSPLQWLLCHL</sequence>
<accession>A0A8X9A881</accession>
<dbReference type="Proteomes" id="UP000298416">
    <property type="component" value="Unassembled WGS sequence"/>
</dbReference>
<protein>
    <submittedName>
        <fullName evidence="1">Uncharacterized protein</fullName>
    </submittedName>
</protein>
<dbReference type="EMBL" id="PNBA02000002">
    <property type="protein sequence ID" value="KAG6433412.1"/>
    <property type="molecule type" value="Genomic_DNA"/>
</dbReference>
<evidence type="ECO:0000313" key="2">
    <source>
        <dbReference type="Proteomes" id="UP000298416"/>
    </source>
</evidence>
<gene>
    <name evidence="1" type="ORF">SASPL_105026</name>
</gene>
<evidence type="ECO:0000313" key="1">
    <source>
        <dbReference type="EMBL" id="KAG6433412.1"/>
    </source>
</evidence>
<comment type="caution">
    <text evidence="1">The sequence shown here is derived from an EMBL/GenBank/DDBJ whole genome shotgun (WGS) entry which is preliminary data.</text>
</comment>
<reference evidence="1" key="1">
    <citation type="submission" date="2018-01" db="EMBL/GenBank/DDBJ databases">
        <authorList>
            <person name="Mao J.F."/>
        </authorList>
    </citation>
    <scope>NUCLEOTIDE SEQUENCE</scope>
    <source>
        <strain evidence="1">Huo1</strain>
        <tissue evidence="1">Leaf</tissue>
    </source>
</reference>
<dbReference type="PANTHER" id="PTHR33702">
    <property type="entry name" value="BNAA09G40010D PROTEIN"/>
    <property type="match status" value="1"/>
</dbReference>
<dbReference type="PANTHER" id="PTHR33702:SF5">
    <property type="entry name" value="OS01G0308600 PROTEIN"/>
    <property type="match status" value="1"/>
</dbReference>
<dbReference type="AlphaFoldDB" id="A0A8X9A881"/>
<keyword evidence="2" id="KW-1185">Reference proteome</keyword>
<proteinExistence type="predicted"/>